<gene>
    <name evidence="2" type="ORF">LPT13_06930</name>
</gene>
<organism evidence="2 3">
    <name type="scientific">Adlercreutzia faecimuris</name>
    <dbReference type="NCBI Taxonomy" id="2897341"/>
    <lineage>
        <taxon>Bacteria</taxon>
        <taxon>Bacillati</taxon>
        <taxon>Actinomycetota</taxon>
        <taxon>Coriobacteriia</taxon>
        <taxon>Eggerthellales</taxon>
        <taxon>Eggerthellaceae</taxon>
        <taxon>Adlercreutzia</taxon>
    </lineage>
</organism>
<evidence type="ECO:0000313" key="2">
    <source>
        <dbReference type="EMBL" id="MCI2242081.1"/>
    </source>
</evidence>
<evidence type="ECO:0000256" key="1">
    <source>
        <dbReference type="ARBA" id="ARBA00006738"/>
    </source>
</evidence>
<dbReference type="InterPro" id="IPR011335">
    <property type="entry name" value="Restrct_endonuc-II-like"/>
</dbReference>
<dbReference type="Pfam" id="PF02021">
    <property type="entry name" value="UPF0102"/>
    <property type="match status" value="1"/>
</dbReference>
<comment type="caution">
    <text evidence="2">The sequence shown here is derived from an EMBL/GenBank/DDBJ whole genome shotgun (WGS) entry which is preliminary data.</text>
</comment>
<evidence type="ECO:0000313" key="3">
    <source>
        <dbReference type="Proteomes" id="UP001430755"/>
    </source>
</evidence>
<dbReference type="Gene3D" id="3.40.1350.10">
    <property type="match status" value="1"/>
</dbReference>
<reference evidence="2" key="1">
    <citation type="submission" date="2021-11" db="EMBL/GenBank/DDBJ databases">
        <title>A Novel Adlercreutzia Species, isolated from a Allomyrina dichotoma larva feces.</title>
        <authorList>
            <person name="Suh M.K."/>
        </authorList>
    </citation>
    <scope>NUCLEOTIDE SEQUENCE</scope>
    <source>
        <strain evidence="2">JBNU-10</strain>
    </source>
</reference>
<sequence>MKNFTSKALEAAEMFLIRRGFEIIERTWETEGDGGLVDIVAEDGGAVVFVSVKSREASDKGFPESTASREELERFAIDWFSQSPEQCEECIFRFDTIALILVSPDRAIIRHHINAMAPGCDIDSEEE</sequence>
<dbReference type="InterPro" id="IPR003509">
    <property type="entry name" value="UPF0102_YraN-like"/>
</dbReference>
<dbReference type="SUPFAM" id="SSF52980">
    <property type="entry name" value="Restriction endonuclease-like"/>
    <property type="match status" value="1"/>
</dbReference>
<accession>A0ABS9WGU4</accession>
<name>A0ABS9WGU4_9ACTN</name>
<dbReference type="Proteomes" id="UP001430755">
    <property type="component" value="Unassembled WGS sequence"/>
</dbReference>
<dbReference type="InterPro" id="IPR011856">
    <property type="entry name" value="tRNA_endonuc-like_dom_sf"/>
</dbReference>
<dbReference type="EMBL" id="JAJMLW010000002">
    <property type="protein sequence ID" value="MCI2242081.1"/>
    <property type="molecule type" value="Genomic_DNA"/>
</dbReference>
<comment type="similarity">
    <text evidence="1">Belongs to the UPF0102 family.</text>
</comment>
<dbReference type="RefSeq" id="WP_242164946.1">
    <property type="nucleotide sequence ID" value="NZ_JAJMLW010000002.1"/>
</dbReference>
<protein>
    <submittedName>
        <fullName evidence="2">YraN family protein</fullName>
    </submittedName>
</protein>
<keyword evidence="3" id="KW-1185">Reference proteome</keyword>
<proteinExistence type="inferred from homology"/>